<dbReference type="SMART" id="SM00283">
    <property type="entry name" value="MA"/>
    <property type="match status" value="1"/>
</dbReference>
<dbReference type="InterPro" id="IPR013655">
    <property type="entry name" value="PAS_fold_3"/>
</dbReference>
<dbReference type="STRING" id="363870.NG54_17420"/>
<dbReference type="GO" id="GO:0016301">
    <property type="term" value="F:kinase activity"/>
    <property type="evidence" value="ECO:0007669"/>
    <property type="project" value="UniProtKB-KW"/>
</dbReference>
<dbReference type="InterPro" id="IPR000700">
    <property type="entry name" value="PAS-assoc_C"/>
</dbReference>
<proteinExistence type="predicted"/>
<dbReference type="AlphaFoldDB" id="A0A0A6V7W2"/>
<dbReference type="PROSITE" id="PS50112">
    <property type="entry name" value="PAS"/>
    <property type="match status" value="1"/>
</dbReference>
<sequence>MNVEQKIDEKAMFTAIEDSFAMILFDPYGKILWANDKFTNVLGYDVTELVQMHHRQLCLPEFVNSNGYKEFWDHLRAGKPFHDKVQRMRKDKHILWLEAFYTPVFDENKQVQSVVKIAMDITDRQNLLENSTNEFIAVVEEMTAATNEVHQASESIVESISVLNKQSEIVKMDVENIQSVISYVKEISTQSNLLGLNASIEAARAGSSGRGFAIVANEIRKMADKSKDSANDISKQLEEIITSVNVMMEMIKKVTEKIDNNSESIEELKKAYEHIANTAENLATII</sequence>
<feature type="domain" description="PAC" evidence="5">
    <location>
        <begin position="81"/>
        <end position="133"/>
    </location>
</feature>
<dbReference type="NCBIfam" id="TIGR00229">
    <property type="entry name" value="sensory_box"/>
    <property type="match status" value="1"/>
</dbReference>
<dbReference type="PROSITE" id="PS50111">
    <property type="entry name" value="CHEMOTAXIS_TRANSDUC_2"/>
    <property type="match status" value="1"/>
</dbReference>
<keyword evidence="1 2" id="KW-0807">Transducer</keyword>
<evidence type="ECO:0000313" key="8">
    <source>
        <dbReference type="Proteomes" id="UP000030588"/>
    </source>
</evidence>
<dbReference type="PANTHER" id="PTHR32089">
    <property type="entry name" value="METHYL-ACCEPTING CHEMOTAXIS PROTEIN MCPB"/>
    <property type="match status" value="1"/>
</dbReference>
<dbReference type="InterPro" id="IPR001610">
    <property type="entry name" value="PAC"/>
</dbReference>
<evidence type="ECO:0000313" key="7">
    <source>
        <dbReference type="EMBL" id="NEY19782.1"/>
    </source>
</evidence>
<dbReference type="PANTHER" id="PTHR32089:SF112">
    <property type="entry name" value="LYSOZYME-LIKE PROTEIN-RELATED"/>
    <property type="match status" value="1"/>
</dbReference>
<dbReference type="Pfam" id="PF08447">
    <property type="entry name" value="PAS_3"/>
    <property type="match status" value="1"/>
</dbReference>
<organism evidence="6 8">
    <name type="scientific">Heyndrickxia ginsengihumi</name>
    <dbReference type="NCBI Taxonomy" id="363870"/>
    <lineage>
        <taxon>Bacteria</taxon>
        <taxon>Bacillati</taxon>
        <taxon>Bacillota</taxon>
        <taxon>Bacilli</taxon>
        <taxon>Bacillales</taxon>
        <taxon>Bacillaceae</taxon>
        <taxon>Heyndrickxia</taxon>
    </lineage>
</organism>
<feature type="domain" description="PAS" evidence="4">
    <location>
        <begin position="8"/>
        <end position="50"/>
    </location>
</feature>
<protein>
    <submittedName>
        <fullName evidence="6">Histidine kinase</fullName>
    </submittedName>
    <submittedName>
        <fullName evidence="7">PAS domain-containing protein</fullName>
    </submittedName>
</protein>
<accession>A0A0A6V7W2</accession>
<dbReference type="SMART" id="SM00086">
    <property type="entry name" value="PAC"/>
    <property type="match status" value="1"/>
</dbReference>
<dbReference type="EMBL" id="JRUN01000093">
    <property type="protein sequence ID" value="KHD84145.1"/>
    <property type="molecule type" value="Genomic_DNA"/>
</dbReference>
<keyword evidence="6" id="KW-0808">Transferase</keyword>
<dbReference type="PROSITE" id="PS50113">
    <property type="entry name" value="PAC"/>
    <property type="match status" value="1"/>
</dbReference>
<evidence type="ECO:0000259" key="5">
    <source>
        <dbReference type="PROSITE" id="PS50113"/>
    </source>
</evidence>
<dbReference type="CDD" id="cd00130">
    <property type="entry name" value="PAS"/>
    <property type="match status" value="1"/>
</dbReference>
<evidence type="ECO:0000256" key="2">
    <source>
        <dbReference type="PROSITE-ProRule" id="PRU00284"/>
    </source>
</evidence>
<evidence type="ECO:0000313" key="9">
    <source>
        <dbReference type="Proteomes" id="UP000476934"/>
    </source>
</evidence>
<dbReference type="EMBL" id="JAAIWK010000009">
    <property type="protein sequence ID" value="NEY19782.1"/>
    <property type="molecule type" value="Genomic_DNA"/>
</dbReference>
<dbReference type="InterPro" id="IPR000014">
    <property type="entry name" value="PAS"/>
</dbReference>
<reference evidence="7 9" key="3">
    <citation type="submission" date="2020-03" db="EMBL/GenBank/DDBJ databases">
        <title>Bacillus aquiflavi sp. nov., isolated from yellow water of strong flavor Chinese baijiu in Yibin region of China.</title>
        <authorList>
            <person name="Xie J."/>
        </authorList>
    </citation>
    <scope>NUCLEOTIDE SEQUENCE [LARGE SCALE GENOMIC DNA]</scope>
    <source>
        <strain evidence="7 9">Gsoil 114</strain>
    </source>
</reference>
<dbReference type="SUPFAM" id="SSF55785">
    <property type="entry name" value="PYP-like sensor domain (PAS domain)"/>
    <property type="match status" value="1"/>
</dbReference>
<feature type="domain" description="Methyl-accepting transducer" evidence="3">
    <location>
        <begin position="128"/>
        <end position="286"/>
    </location>
</feature>
<comment type="caution">
    <text evidence="6">The sequence shown here is derived from an EMBL/GenBank/DDBJ whole genome shotgun (WGS) entry which is preliminary data.</text>
</comment>
<evidence type="ECO:0000259" key="4">
    <source>
        <dbReference type="PROSITE" id="PS50112"/>
    </source>
</evidence>
<reference evidence="6 8" key="1">
    <citation type="submission" date="2014-10" db="EMBL/GenBank/DDBJ databases">
        <title>Draft genome of phytase producing Bacillus ginsengihumi strain M2.11.</title>
        <authorList>
            <person name="Toymentseva A."/>
            <person name="Boulygina E.A."/>
            <person name="Kazakov S.V."/>
            <person name="Kayumov I."/>
            <person name="Suleimanova A.D."/>
            <person name="Mardanova A.M."/>
            <person name="Maria S.N."/>
            <person name="Sergey M.Y."/>
            <person name="Sharipova M.R."/>
        </authorList>
    </citation>
    <scope>NUCLEOTIDE SEQUENCE [LARGE SCALE GENOMIC DNA]</scope>
    <source>
        <strain evidence="6 8">M2.11</strain>
    </source>
</reference>
<gene>
    <name evidence="7" type="ORF">G4D61_07325</name>
    <name evidence="6" type="ORF">NG54_17420</name>
</gene>
<dbReference type="Gene3D" id="3.30.450.20">
    <property type="entry name" value="PAS domain"/>
    <property type="match status" value="1"/>
</dbReference>
<dbReference type="GO" id="GO:0007165">
    <property type="term" value="P:signal transduction"/>
    <property type="evidence" value="ECO:0007669"/>
    <property type="project" value="UniProtKB-KW"/>
</dbReference>
<evidence type="ECO:0000259" key="3">
    <source>
        <dbReference type="PROSITE" id="PS50111"/>
    </source>
</evidence>
<dbReference type="GO" id="GO:0016020">
    <property type="term" value="C:membrane"/>
    <property type="evidence" value="ECO:0007669"/>
    <property type="project" value="InterPro"/>
</dbReference>
<dbReference type="Gene3D" id="6.10.250.3200">
    <property type="match status" value="1"/>
</dbReference>
<dbReference type="InterPro" id="IPR004089">
    <property type="entry name" value="MCPsignal_dom"/>
</dbReference>
<dbReference type="Proteomes" id="UP000030588">
    <property type="component" value="Unassembled WGS sequence"/>
</dbReference>
<dbReference type="InterPro" id="IPR035965">
    <property type="entry name" value="PAS-like_dom_sf"/>
</dbReference>
<evidence type="ECO:0000256" key="1">
    <source>
        <dbReference type="ARBA" id="ARBA00023224"/>
    </source>
</evidence>
<dbReference type="Pfam" id="PF00015">
    <property type="entry name" value="MCPsignal"/>
    <property type="match status" value="1"/>
</dbReference>
<dbReference type="RefSeq" id="WP_025731300.1">
    <property type="nucleotide sequence ID" value="NZ_JAAIWK010000009.1"/>
</dbReference>
<dbReference type="Proteomes" id="UP000476934">
    <property type="component" value="Unassembled WGS sequence"/>
</dbReference>
<name>A0A0A6V7W2_9BACI</name>
<keyword evidence="6" id="KW-0418">Kinase</keyword>
<reference evidence="7" key="2">
    <citation type="submission" date="2020-02" db="EMBL/GenBank/DDBJ databases">
        <authorList>
            <person name="Feng H."/>
        </authorList>
    </citation>
    <scope>NUCLEOTIDE SEQUENCE [LARGE SCALE GENOMIC DNA]</scope>
    <source>
        <strain evidence="7">Gsoil 114</strain>
    </source>
</reference>
<keyword evidence="9" id="KW-1185">Reference proteome</keyword>
<evidence type="ECO:0000313" key="6">
    <source>
        <dbReference type="EMBL" id="KHD84145.1"/>
    </source>
</evidence>
<dbReference type="SUPFAM" id="SSF58104">
    <property type="entry name" value="Methyl-accepting chemotaxis protein (MCP) signaling domain"/>
    <property type="match status" value="1"/>
</dbReference>
<dbReference type="OrthoDB" id="9765776at2"/>